<dbReference type="PANTHER" id="PTHR13812">
    <property type="entry name" value="KETIMINE REDUCTASE MU-CRYSTALLIN"/>
    <property type="match status" value="1"/>
</dbReference>
<dbReference type="PANTHER" id="PTHR13812:SF19">
    <property type="entry name" value="KETIMINE REDUCTASE MU-CRYSTALLIN"/>
    <property type="match status" value="1"/>
</dbReference>
<dbReference type="InterPro" id="IPR023401">
    <property type="entry name" value="ODC_N"/>
</dbReference>
<reference evidence="1 2" key="1">
    <citation type="submission" date="2024-10" db="EMBL/GenBank/DDBJ databases">
        <title>The Natural Products Discovery Center: Release of the First 8490 Sequenced Strains for Exploring Actinobacteria Biosynthetic Diversity.</title>
        <authorList>
            <person name="Kalkreuter E."/>
            <person name="Kautsar S.A."/>
            <person name="Yang D."/>
            <person name="Bader C.D."/>
            <person name="Teijaro C.N."/>
            <person name="Fluegel L."/>
            <person name="Davis C.M."/>
            <person name="Simpson J.R."/>
            <person name="Lauterbach L."/>
            <person name="Steele A.D."/>
            <person name="Gui C."/>
            <person name="Meng S."/>
            <person name="Li G."/>
            <person name="Viehrig K."/>
            <person name="Ye F."/>
            <person name="Su P."/>
            <person name="Kiefer A.F."/>
            <person name="Nichols A."/>
            <person name="Cepeda A.J."/>
            <person name="Yan W."/>
            <person name="Fan B."/>
            <person name="Jiang Y."/>
            <person name="Adhikari A."/>
            <person name="Zheng C.-J."/>
            <person name="Schuster L."/>
            <person name="Cowan T.M."/>
            <person name="Smanski M.J."/>
            <person name="Chevrette M.G."/>
            <person name="De Carvalho L.P.S."/>
            <person name="Shen B."/>
        </authorList>
    </citation>
    <scope>NUCLEOTIDE SEQUENCE [LARGE SCALE GENOMIC DNA]</scope>
    <source>
        <strain evidence="1 2">NPDC002173</strain>
    </source>
</reference>
<dbReference type="PIRSF" id="PIRSF001439">
    <property type="entry name" value="CryM"/>
    <property type="match status" value="1"/>
</dbReference>
<proteinExistence type="predicted"/>
<evidence type="ECO:0000313" key="2">
    <source>
        <dbReference type="Proteomes" id="UP001602013"/>
    </source>
</evidence>
<dbReference type="InterPro" id="IPR003462">
    <property type="entry name" value="ODC_Mu_crystall"/>
</dbReference>
<sequence>MTRILTHHDVTALLDPKACIEALRDGFIRGDTLAVAGQRIRTDLPFPGTATALIPGLLPGIDAYTVKVNAKFPDARPALRGVICLHSGHDGALLALLDSATVTAWRTGLAAALGTHVLAGVDLQEGATLGVIGAGAQAELMVLGLRRLRPIGGLVVHDIDAARAASFAARHGGHSVGSAAEVAARADIVVLATWSRTPLLRFSDTRPGQHLTTLGADEPGKQELAGDLLEAALLAVDDRPLAAAMGMLAAAGLPAEAAHATLGEILRGDHPGRTEPDQLTVYGPVGLPWQDLALAWLAYQEAERRGLGATIDFLGSAPGSVSPLDD</sequence>
<protein>
    <submittedName>
        <fullName evidence="1">Ornithine cyclodeaminase family protein</fullName>
    </submittedName>
</protein>
<dbReference type="Gene3D" id="3.30.1780.10">
    <property type="entry name" value="ornithine cyclodeaminase, domain 1"/>
    <property type="match status" value="1"/>
</dbReference>
<comment type="caution">
    <text evidence="1">The sequence shown here is derived from an EMBL/GenBank/DDBJ whole genome shotgun (WGS) entry which is preliminary data.</text>
</comment>
<dbReference type="Pfam" id="PF02423">
    <property type="entry name" value="OCD_Mu_crystall"/>
    <property type="match status" value="1"/>
</dbReference>
<accession>A0ABW6T0T3</accession>
<keyword evidence="2" id="KW-1185">Reference proteome</keyword>
<dbReference type="InterPro" id="IPR036291">
    <property type="entry name" value="NAD(P)-bd_dom_sf"/>
</dbReference>
<dbReference type="Proteomes" id="UP001602013">
    <property type="component" value="Unassembled WGS sequence"/>
</dbReference>
<name>A0ABW6T0T3_9ACTN</name>
<dbReference type="RefSeq" id="WP_387416041.1">
    <property type="nucleotide sequence ID" value="NZ_JBIASD010000024.1"/>
</dbReference>
<dbReference type="EMBL" id="JBIASD010000024">
    <property type="protein sequence ID" value="MFF3669764.1"/>
    <property type="molecule type" value="Genomic_DNA"/>
</dbReference>
<dbReference type="SUPFAM" id="SSF51735">
    <property type="entry name" value="NAD(P)-binding Rossmann-fold domains"/>
    <property type="match status" value="1"/>
</dbReference>
<dbReference type="Gene3D" id="3.40.50.720">
    <property type="entry name" value="NAD(P)-binding Rossmann-like Domain"/>
    <property type="match status" value="1"/>
</dbReference>
<organism evidence="1 2">
    <name type="scientific">Microtetraspora malaysiensis</name>
    <dbReference type="NCBI Taxonomy" id="161358"/>
    <lineage>
        <taxon>Bacteria</taxon>
        <taxon>Bacillati</taxon>
        <taxon>Actinomycetota</taxon>
        <taxon>Actinomycetes</taxon>
        <taxon>Streptosporangiales</taxon>
        <taxon>Streptosporangiaceae</taxon>
        <taxon>Microtetraspora</taxon>
    </lineage>
</organism>
<evidence type="ECO:0000313" key="1">
    <source>
        <dbReference type="EMBL" id="MFF3669764.1"/>
    </source>
</evidence>
<gene>
    <name evidence="1" type="ORF">ACFYXI_29670</name>
</gene>